<evidence type="ECO:0000313" key="3">
    <source>
        <dbReference type="EMBL" id="SEK13806.1"/>
    </source>
</evidence>
<evidence type="ECO:0000313" key="4">
    <source>
        <dbReference type="Proteomes" id="UP000183529"/>
    </source>
</evidence>
<dbReference type="PANTHER" id="PTHR11487">
    <property type="entry name" value="THIOESTERASE"/>
    <property type="match status" value="1"/>
</dbReference>
<feature type="domain" description="Thioesterase" evidence="2">
    <location>
        <begin position="11"/>
        <end position="243"/>
    </location>
</feature>
<dbReference type="InterPro" id="IPR001031">
    <property type="entry name" value="Thioesterase"/>
</dbReference>
<dbReference type="PANTHER" id="PTHR11487:SF0">
    <property type="entry name" value="S-ACYL FATTY ACID SYNTHASE THIOESTERASE, MEDIUM CHAIN"/>
    <property type="match status" value="1"/>
</dbReference>
<dbReference type="InterPro" id="IPR029058">
    <property type="entry name" value="AB_hydrolase_fold"/>
</dbReference>
<evidence type="ECO:0000259" key="2">
    <source>
        <dbReference type="Pfam" id="PF00975"/>
    </source>
</evidence>
<dbReference type="GO" id="GO:0008610">
    <property type="term" value="P:lipid biosynthetic process"/>
    <property type="evidence" value="ECO:0007669"/>
    <property type="project" value="TreeGrafter"/>
</dbReference>
<gene>
    <name evidence="3" type="ORF">SAMN05216550_12541</name>
</gene>
<comment type="similarity">
    <text evidence="1">Belongs to the thioesterase family.</text>
</comment>
<evidence type="ECO:0000256" key="1">
    <source>
        <dbReference type="ARBA" id="ARBA00007169"/>
    </source>
</evidence>
<dbReference type="SUPFAM" id="SSF53474">
    <property type="entry name" value="alpha/beta-Hydrolases"/>
    <property type="match status" value="1"/>
</dbReference>
<dbReference type="RefSeq" id="WP_074987204.1">
    <property type="nucleotide sequence ID" value="NZ_CADFGN010000006.1"/>
</dbReference>
<dbReference type="Proteomes" id="UP000183529">
    <property type="component" value="Unassembled WGS sequence"/>
</dbReference>
<protein>
    <submittedName>
        <fullName evidence="3">Surfactin synthase thioesterase subunit</fullName>
    </submittedName>
</protein>
<proteinExistence type="inferred from homology"/>
<name>A0AAQ1GMU7_9BURK</name>
<organism evidence="3 4">
    <name type="scientific">Paraburkholderia tropica</name>
    <dbReference type="NCBI Taxonomy" id="92647"/>
    <lineage>
        <taxon>Bacteria</taxon>
        <taxon>Pseudomonadati</taxon>
        <taxon>Pseudomonadota</taxon>
        <taxon>Betaproteobacteria</taxon>
        <taxon>Burkholderiales</taxon>
        <taxon>Burkholderiaceae</taxon>
        <taxon>Paraburkholderia</taxon>
    </lineage>
</organism>
<dbReference type="AlphaFoldDB" id="A0AAQ1GMU7"/>
<dbReference type="Gene3D" id="3.40.50.1820">
    <property type="entry name" value="alpha/beta hydrolase"/>
    <property type="match status" value="1"/>
</dbReference>
<dbReference type="Pfam" id="PF00975">
    <property type="entry name" value="Thioesterase"/>
    <property type="match status" value="1"/>
</dbReference>
<reference evidence="3 4" key="1">
    <citation type="submission" date="2016-10" db="EMBL/GenBank/DDBJ databases">
        <authorList>
            <person name="Varghese N."/>
            <person name="Submissions S."/>
        </authorList>
    </citation>
    <scope>NUCLEOTIDE SEQUENCE [LARGE SCALE GENOMIC DNA]</scope>
    <source>
        <strain evidence="3 4">LMG 22274</strain>
    </source>
</reference>
<accession>A0AAQ1GMU7</accession>
<sequence>MPARHADAALTLYCLPYAGGNAATYRGWGALLRPRIECVALDLPGHGRLRATPALADWPALIDALLANLDPLPTRPFAFFGHSMGALVALELAHAIRERHGREPLWLGASACVAPRERELDDEHPSHWLACSTAEMVAELRRLGGTPDELLADAEFLDLALPALRADFHLCANQTRRARERSIRLGCPIWSFGGTDDSVSERNENLSAWRHETTGGFHQRMLEGGHFFVETAREQVIRDIAAALHALAFATATHADEPAYPY</sequence>
<dbReference type="InterPro" id="IPR012223">
    <property type="entry name" value="TEII"/>
</dbReference>
<dbReference type="EMBL" id="FNZM01000025">
    <property type="protein sequence ID" value="SEK13806.1"/>
    <property type="molecule type" value="Genomic_DNA"/>
</dbReference>
<comment type="caution">
    <text evidence="3">The sequence shown here is derived from an EMBL/GenBank/DDBJ whole genome shotgun (WGS) entry which is preliminary data.</text>
</comment>